<sequence length="61" mass="7092">MTLPALFLLNLFFWFSCFVFAIGKENYTKTQLCISVSLDVLFLLIVVGILIYAHYYVPFSF</sequence>
<keyword evidence="1" id="KW-1133">Transmembrane helix</keyword>
<dbReference type="EMBL" id="BK014908">
    <property type="protein sequence ID" value="DAD81847.1"/>
    <property type="molecule type" value="Genomic_DNA"/>
</dbReference>
<protein>
    <submittedName>
        <fullName evidence="2">Uncharacterized protein</fullName>
    </submittedName>
</protein>
<feature type="transmembrane region" description="Helical" evidence="1">
    <location>
        <begin position="6"/>
        <end position="23"/>
    </location>
</feature>
<keyword evidence="1" id="KW-0812">Transmembrane</keyword>
<evidence type="ECO:0000313" key="2">
    <source>
        <dbReference type="EMBL" id="DAD81847.1"/>
    </source>
</evidence>
<evidence type="ECO:0000256" key="1">
    <source>
        <dbReference type="SAM" id="Phobius"/>
    </source>
</evidence>
<organism evidence="2">
    <name type="scientific">Siphoviridae sp. ctvyM23</name>
    <dbReference type="NCBI Taxonomy" id="2826514"/>
    <lineage>
        <taxon>Viruses</taxon>
        <taxon>Duplodnaviria</taxon>
        <taxon>Heunggongvirae</taxon>
        <taxon>Uroviricota</taxon>
        <taxon>Caudoviricetes</taxon>
    </lineage>
</organism>
<reference evidence="2" key="1">
    <citation type="journal article" date="2021" name="Proc. Natl. Acad. Sci. U.S.A.">
        <title>A Catalog of Tens of Thousands of Viruses from Human Metagenomes Reveals Hidden Associations with Chronic Diseases.</title>
        <authorList>
            <person name="Tisza M.J."/>
            <person name="Buck C.B."/>
        </authorList>
    </citation>
    <scope>NUCLEOTIDE SEQUENCE</scope>
    <source>
        <strain evidence="2">CtvyM23</strain>
    </source>
</reference>
<name>A0A8S5MIH4_9CAUD</name>
<feature type="transmembrane region" description="Helical" evidence="1">
    <location>
        <begin position="32"/>
        <end position="55"/>
    </location>
</feature>
<accession>A0A8S5MIH4</accession>
<proteinExistence type="predicted"/>
<keyword evidence="1" id="KW-0472">Membrane</keyword>